<accession>G3MPE4</accession>
<protein>
    <recommendedName>
        <fullName evidence="8">Peptidase M12B domain-containing protein</fullName>
    </recommendedName>
</protein>
<evidence type="ECO:0000256" key="4">
    <source>
        <dbReference type="ARBA" id="ARBA00023049"/>
    </source>
</evidence>
<dbReference type="PROSITE" id="PS50215">
    <property type="entry name" value="ADAM_MEPRO"/>
    <property type="match status" value="1"/>
</dbReference>
<dbReference type="SUPFAM" id="SSF55486">
    <property type="entry name" value="Metalloproteases ('zincins'), catalytic domain"/>
    <property type="match status" value="1"/>
</dbReference>
<keyword evidence="7" id="KW-0732">Signal</keyword>
<dbReference type="EMBL" id="JO843745">
    <property type="protein sequence ID" value="AEO35362.1"/>
    <property type="molecule type" value="mRNA"/>
</dbReference>
<dbReference type="Gene3D" id="3.40.390.10">
    <property type="entry name" value="Collagenase (Catalytic Domain)"/>
    <property type="match status" value="1"/>
</dbReference>
<evidence type="ECO:0000256" key="5">
    <source>
        <dbReference type="PROSITE-ProRule" id="PRU00276"/>
    </source>
</evidence>
<feature type="binding site" evidence="5">
    <location>
        <position position="321"/>
    </location>
    <ligand>
        <name>Zn(2+)</name>
        <dbReference type="ChEBI" id="CHEBI:29105"/>
        <note>catalytic</note>
    </ligand>
</feature>
<dbReference type="GO" id="GO:0006509">
    <property type="term" value="P:membrane protein ectodomain proteolysis"/>
    <property type="evidence" value="ECO:0007669"/>
    <property type="project" value="TreeGrafter"/>
</dbReference>
<dbReference type="AlphaFoldDB" id="G3MPE4"/>
<feature type="region of interest" description="Disordered" evidence="6">
    <location>
        <begin position="492"/>
        <end position="512"/>
    </location>
</feature>
<evidence type="ECO:0000256" key="6">
    <source>
        <dbReference type="SAM" id="MobiDB-lite"/>
    </source>
</evidence>
<feature type="binding site" evidence="5">
    <location>
        <position position="327"/>
    </location>
    <ligand>
        <name>Zn(2+)</name>
        <dbReference type="ChEBI" id="CHEBI:29105"/>
        <note>catalytic</note>
    </ligand>
</feature>
<feature type="compositionally biased region" description="Polar residues" evidence="6">
    <location>
        <begin position="495"/>
        <end position="512"/>
    </location>
</feature>
<feature type="domain" description="Peptidase M12B" evidence="8">
    <location>
        <begin position="169"/>
        <end position="389"/>
    </location>
</feature>
<dbReference type="GO" id="GO:0046872">
    <property type="term" value="F:metal ion binding"/>
    <property type="evidence" value="ECO:0007669"/>
    <property type="project" value="UniProtKB-KW"/>
</dbReference>
<dbReference type="InterPro" id="IPR024079">
    <property type="entry name" value="MetalloPept_cat_dom_sf"/>
</dbReference>
<dbReference type="PANTHER" id="PTHR11905">
    <property type="entry name" value="ADAM A DISINTEGRIN AND METALLOPROTEASE DOMAIN"/>
    <property type="match status" value="1"/>
</dbReference>
<feature type="chain" id="PRO_5003447224" description="Peptidase M12B domain-containing protein" evidence="7">
    <location>
        <begin position="17"/>
        <end position="553"/>
    </location>
</feature>
<dbReference type="GO" id="GO:0004222">
    <property type="term" value="F:metalloendopeptidase activity"/>
    <property type="evidence" value="ECO:0007669"/>
    <property type="project" value="InterPro"/>
</dbReference>
<evidence type="ECO:0000256" key="1">
    <source>
        <dbReference type="ARBA" id="ARBA00022670"/>
    </source>
</evidence>
<evidence type="ECO:0000256" key="3">
    <source>
        <dbReference type="ARBA" id="ARBA00022833"/>
    </source>
</evidence>
<dbReference type="InterPro" id="IPR034030">
    <property type="entry name" value="ZnMc_salivary_gland_MPs"/>
</dbReference>
<evidence type="ECO:0000259" key="8">
    <source>
        <dbReference type="PROSITE" id="PS50215"/>
    </source>
</evidence>
<keyword evidence="1" id="KW-0645">Protease</keyword>
<proteinExistence type="evidence at transcript level"/>
<feature type="signal peptide" evidence="7">
    <location>
        <begin position="1"/>
        <end position="16"/>
    </location>
</feature>
<feature type="active site" evidence="5">
    <location>
        <position position="318"/>
    </location>
</feature>
<keyword evidence="5" id="KW-0479">Metal-binding</keyword>
<keyword evidence="3 5" id="KW-0862">Zinc</keyword>
<evidence type="ECO:0000256" key="7">
    <source>
        <dbReference type="SAM" id="SignalP"/>
    </source>
</evidence>
<reference evidence="9" key="1">
    <citation type="journal article" date="2011" name="PLoS ONE">
        <title>A deep insight into the sialotranscriptome of the gulf coast tick, Amblyomma maculatum.</title>
        <authorList>
            <person name="Karim S."/>
            <person name="Singh P."/>
            <person name="Ribeiro J.M."/>
        </authorList>
    </citation>
    <scope>NUCLEOTIDE SEQUENCE</scope>
    <source>
        <tissue evidence="9">Salivary gland</tissue>
    </source>
</reference>
<dbReference type="InterPro" id="IPR001590">
    <property type="entry name" value="Peptidase_M12B"/>
</dbReference>
<name>G3MPE4_AMBMU</name>
<keyword evidence="4" id="KW-0482">Metalloprotease</keyword>
<evidence type="ECO:0000313" key="9">
    <source>
        <dbReference type="EMBL" id="AEO35362.1"/>
    </source>
</evidence>
<dbReference type="Pfam" id="PF13688">
    <property type="entry name" value="Reprolysin_5"/>
    <property type="match status" value="1"/>
</dbReference>
<comment type="caution">
    <text evidence="5">Lacks conserved residue(s) required for the propagation of feature annotation.</text>
</comment>
<sequence>MIRLMVVVVFLVTAKGIQQPRLVYPRLLEERSPDGRMVLHLHDDLTLNLRKASVAASEFRVLEQEDGRQVMHFFNGEELDRHLHEDEKQFASVHLTQKDTGVEVEGIVGPYHRIQPMPEMERSEDGLVPHMIHEIEKKEMHDTEMEPRGLDTWSIKERSGGTANVPEEVTVELFIVTDRWHHKHFAKTSQLILYLCIIVNSVNLRYTETSAPRVKFSLVGVEKDEHSSYKTDRDHYLESSTTLDAFQIYANGKKHEYGEPDIVYLMTGGEVYSEGPNKTKNTNTLGIGFVGTVCTTHFVALGQDAAGMYSGMHTLAHEAGHVLGASHDQSPPKPWIPNDPGSLSCLWKEGFMMSYVDGGTKHHRFSNCSLKQIRNVVVMAGLSCWTVKKTGYSYKGQYAGMVVKANDYCQKTVFPNEKNVTADMNSPKMKECKIRCQYPKPRQQCYSYGYCQKYTSIFYVYENALDYMSCGQNMVCVRGECILKQKVLTEAPESDLSTPDTESPTPEVTSAAGTTDQCLCDCSSTTANTRYRTTITYPPRPKVIRYNPKGNKP</sequence>
<evidence type="ECO:0000256" key="2">
    <source>
        <dbReference type="ARBA" id="ARBA00022801"/>
    </source>
</evidence>
<dbReference type="CDD" id="cd04272">
    <property type="entry name" value="ZnMc_salivary_gland_MPs"/>
    <property type="match status" value="1"/>
</dbReference>
<dbReference type="PANTHER" id="PTHR11905:SF159">
    <property type="entry name" value="ADAM METALLOPROTEASE"/>
    <property type="match status" value="1"/>
</dbReference>
<keyword evidence="2" id="KW-0378">Hydrolase</keyword>
<organism evidence="9">
    <name type="scientific">Amblyomma maculatum</name>
    <name type="common">Gulf Coast tick</name>
    <dbReference type="NCBI Taxonomy" id="34609"/>
    <lineage>
        <taxon>Eukaryota</taxon>
        <taxon>Metazoa</taxon>
        <taxon>Ecdysozoa</taxon>
        <taxon>Arthropoda</taxon>
        <taxon>Chelicerata</taxon>
        <taxon>Arachnida</taxon>
        <taxon>Acari</taxon>
        <taxon>Parasitiformes</taxon>
        <taxon>Ixodida</taxon>
        <taxon>Ixodoidea</taxon>
        <taxon>Ixodidae</taxon>
        <taxon>Amblyomminae</taxon>
        <taxon>Amblyomma</taxon>
    </lineage>
</organism>
<feature type="binding site" evidence="5">
    <location>
        <position position="317"/>
    </location>
    <ligand>
        <name>Zn(2+)</name>
        <dbReference type="ChEBI" id="CHEBI:29105"/>
        <note>catalytic</note>
    </ligand>
</feature>